<feature type="compositionally biased region" description="Acidic residues" evidence="1">
    <location>
        <begin position="686"/>
        <end position="695"/>
    </location>
</feature>
<evidence type="ECO:0000313" key="3">
    <source>
        <dbReference type="Proteomes" id="UP000800094"/>
    </source>
</evidence>
<feature type="compositionally biased region" description="Gly residues" evidence="1">
    <location>
        <begin position="925"/>
        <end position="936"/>
    </location>
</feature>
<feature type="region of interest" description="Disordered" evidence="1">
    <location>
        <begin position="778"/>
        <end position="840"/>
    </location>
</feature>
<feature type="region of interest" description="Disordered" evidence="1">
    <location>
        <begin position="272"/>
        <end position="292"/>
    </location>
</feature>
<protein>
    <recommendedName>
        <fullName evidence="4">C3H1-type domain-containing protein</fullName>
    </recommendedName>
</protein>
<evidence type="ECO:0000313" key="2">
    <source>
        <dbReference type="EMBL" id="KAF2245440.1"/>
    </source>
</evidence>
<gene>
    <name evidence="2" type="ORF">BU26DRAFT_578202</name>
</gene>
<dbReference type="AlphaFoldDB" id="A0A6A6I7F3"/>
<accession>A0A6A6I7F3</accession>
<feature type="compositionally biased region" description="Low complexity" evidence="1">
    <location>
        <begin position="792"/>
        <end position="803"/>
    </location>
</feature>
<feature type="compositionally biased region" description="Basic and acidic residues" evidence="1">
    <location>
        <begin position="716"/>
        <end position="756"/>
    </location>
</feature>
<organism evidence="2 3">
    <name type="scientific">Trematosphaeria pertusa</name>
    <dbReference type="NCBI Taxonomy" id="390896"/>
    <lineage>
        <taxon>Eukaryota</taxon>
        <taxon>Fungi</taxon>
        <taxon>Dikarya</taxon>
        <taxon>Ascomycota</taxon>
        <taxon>Pezizomycotina</taxon>
        <taxon>Dothideomycetes</taxon>
        <taxon>Pleosporomycetidae</taxon>
        <taxon>Pleosporales</taxon>
        <taxon>Massarineae</taxon>
        <taxon>Trematosphaeriaceae</taxon>
        <taxon>Trematosphaeria</taxon>
    </lineage>
</organism>
<feature type="region of interest" description="Disordered" evidence="1">
    <location>
        <begin position="633"/>
        <end position="673"/>
    </location>
</feature>
<dbReference type="OrthoDB" id="3801107at2759"/>
<sequence>MAPPSRWWKKVSLPDTVQLHRLDKEFVAVGWDFIESSRKKYMHSISGQRECLEWLGAHLTAGYQGQPTSSRDLLCALYALEISLRPLYQLYNREAPNFDRLCAIHRSGEFRKIATQIFEKMWDACYPDMETRVKDQIRQDYQDLLNGNILGYQAILIILQILRQQDSLRIALGLINKAEDMFGRDHYSARIEDWAARKDPEDEDHDYHGIVWLVNDNAESEVPGAISHWSGVAPSYDLSPLDAYSCFLGPRRDSERERPQLPVRNRRPSVTALGSRGFTNFNPPAGSGFGTGPPLRPMAVFGTHRNDMRASTDRRSFDPFVNQRRLTNPAIDYGELPDADRDGFSAGKRKSSQDGGRERKRVFVGDIGQRSAPRRESHVMEEVQQDGWNTLTQEEQQYILMRHGFPPNARIHRFADVVHITTNLENLNFFGSRTCLYEDVSGEISPGHSELTERDPYNNPRGPIEHAQEMERGVALSRHPITNAPPWYKDLPWDQMHKITFEEFIAYFPNHVVRWPGLALYLRQQNWDRLFYRTARLINLARDSHYPNERAYQHIEVLPLMMKVQRAIQEFVPEYRLEDHHAYGIDQEWIDEHIYDKPRGFPENAQVVSLAEAAGYITGSNEFQDRPFSQSVRHLQQNAQRKPKNPFCPAPPARNPFAHPVAPPSKLQPRDRRTGWLGAEPEMTDQGELADDEGETPPPIVDLCADDPDCENLDCEFLHPSREKPTPPPHLERPPQQERKKAPPQQREREPFNAHKEHPFCRFGAKCKNRKHCRFLHPGDPAYNQARDHQARQQFSQASRSSPSHPPPQQHQPRQNQNQHPQPQPQRNAQHTPNEPLPTRQTLCRNTRCANPNCRFGHRSPAAPMDIHIRLDQWCRFGAACTNHRCDRSHASPTAAGRTAGKNGNGNGNGNHNDHGGGNKHKNGSGSGSGHAGQRGNGERRHGTGGPNNHAHGSGRGRDNGQQGDRSSGRGRDRSRQGGNGGGQKNGPGAPNGASQTHRRPQPSPSYDEEL</sequence>
<feature type="compositionally biased region" description="Basic and acidic residues" evidence="1">
    <location>
        <begin position="351"/>
        <end position="362"/>
    </location>
</feature>
<feature type="compositionally biased region" description="Low complexity" evidence="1">
    <location>
        <begin position="811"/>
        <end position="831"/>
    </location>
</feature>
<reference evidence="2" key="1">
    <citation type="journal article" date="2020" name="Stud. Mycol.">
        <title>101 Dothideomycetes genomes: a test case for predicting lifestyles and emergence of pathogens.</title>
        <authorList>
            <person name="Haridas S."/>
            <person name="Albert R."/>
            <person name="Binder M."/>
            <person name="Bloem J."/>
            <person name="Labutti K."/>
            <person name="Salamov A."/>
            <person name="Andreopoulos B."/>
            <person name="Baker S."/>
            <person name="Barry K."/>
            <person name="Bills G."/>
            <person name="Bluhm B."/>
            <person name="Cannon C."/>
            <person name="Castanera R."/>
            <person name="Culley D."/>
            <person name="Daum C."/>
            <person name="Ezra D."/>
            <person name="Gonzalez J."/>
            <person name="Henrissat B."/>
            <person name="Kuo A."/>
            <person name="Liang C."/>
            <person name="Lipzen A."/>
            <person name="Lutzoni F."/>
            <person name="Magnuson J."/>
            <person name="Mondo S."/>
            <person name="Nolan M."/>
            <person name="Ohm R."/>
            <person name="Pangilinan J."/>
            <person name="Park H.-J."/>
            <person name="Ramirez L."/>
            <person name="Alfaro M."/>
            <person name="Sun H."/>
            <person name="Tritt A."/>
            <person name="Yoshinaga Y."/>
            <person name="Zwiers L.-H."/>
            <person name="Turgeon B."/>
            <person name="Goodwin S."/>
            <person name="Spatafora J."/>
            <person name="Crous P."/>
            <person name="Grigoriev I."/>
        </authorList>
    </citation>
    <scope>NUCLEOTIDE SEQUENCE</scope>
    <source>
        <strain evidence="2">CBS 122368</strain>
    </source>
</reference>
<dbReference type="Gene3D" id="4.10.1000.40">
    <property type="match status" value="1"/>
</dbReference>
<feature type="region of interest" description="Disordered" evidence="1">
    <location>
        <begin position="715"/>
        <end position="756"/>
    </location>
</feature>
<name>A0A6A6I7F3_9PLEO</name>
<dbReference type="GeneID" id="54587751"/>
<dbReference type="EMBL" id="ML987200">
    <property type="protein sequence ID" value="KAF2245440.1"/>
    <property type="molecule type" value="Genomic_DNA"/>
</dbReference>
<feature type="region of interest" description="Disordered" evidence="1">
    <location>
        <begin position="686"/>
        <end position="705"/>
    </location>
</feature>
<dbReference type="Proteomes" id="UP000800094">
    <property type="component" value="Unassembled WGS sequence"/>
</dbReference>
<evidence type="ECO:0008006" key="4">
    <source>
        <dbReference type="Google" id="ProtNLM"/>
    </source>
</evidence>
<dbReference type="RefSeq" id="XP_033680444.1">
    <property type="nucleotide sequence ID" value="XM_033834421.1"/>
</dbReference>
<proteinExistence type="predicted"/>
<feature type="region of interest" description="Disordered" evidence="1">
    <location>
        <begin position="885"/>
        <end position="1011"/>
    </location>
</feature>
<feature type="region of interest" description="Disordered" evidence="1">
    <location>
        <begin position="328"/>
        <end position="362"/>
    </location>
</feature>
<keyword evidence="3" id="KW-1185">Reference proteome</keyword>
<evidence type="ECO:0000256" key="1">
    <source>
        <dbReference type="SAM" id="MobiDB-lite"/>
    </source>
</evidence>
<feature type="compositionally biased region" description="Basic and acidic residues" evidence="1">
    <location>
        <begin position="967"/>
        <end position="976"/>
    </location>
</feature>